<dbReference type="OrthoDB" id="10415088at2759"/>
<feature type="signal peptide" evidence="3">
    <location>
        <begin position="1"/>
        <end position="16"/>
    </location>
</feature>
<feature type="region of interest" description="Disordered" evidence="1">
    <location>
        <begin position="72"/>
        <end position="119"/>
    </location>
</feature>
<feature type="transmembrane region" description="Helical" evidence="2">
    <location>
        <begin position="127"/>
        <end position="146"/>
    </location>
</feature>
<dbReference type="EMBL" id="APAU02000033">
    <property type="protein sequence ID" value="EUB60231.1"/>
    <property type="molecule type" value="Genomic_DNA"/>
</dbReference>
<dbReference type="AlphaFoldDB" id="W6UGV4"/>
<evidence type="ECO:0000313" key="4">
    <source>
        <dbReference type="EMBL" id="EUB60231.1"/>
    </source>
</evidence>
<feature type="chain" id="PRO_5004882788" description="Tapeworm specific antigen B" evidence="3">
    <location>
        <begin position="17"/>
        <end position="202"/>
    </location>
</feature>
<evidence type="ECO:0000256" key="3">
    <source>
        <dbReference type="SAM" id="SignalP"/>
    </source>
</evidence>
<dbReference type="KEGG" id="egl:EGR_04941"/>
<evidence type="ECO:0008006" key="6">
    <source>
        <dbReference type="Google" id="ProtNLM"/>
    </source>
</evidence>
<dbReference type="GeneID" id="36340656"/>
<dbReference type="CTD" id="36340656"/>
<evidence type="ECO:0000313" key="5">
    <source>
        <dbReference type="Proteomes" id="UP000019149"/>
    </source>
</evidence>
<organism evidence="4 5">
    <name type="scientific">Echinococcus granulosus</name>
    <name type="common">Hydatid tapeworm</name>
    <dbReference type="NCBI Taxonomy" id="6210"/>
    <lineage>
        <taxon>Eukaryota</taxon>
        <taxon>Metazoa</taxon>
        <taxon>Spiralia</taxon>
        <taxon>Lophotrochozoa</taxon>
        <taxon>Platyhelminthes</taxon>
        <taxon>Cestoda</taxon>
        <taxon>Eucestoda</taxon>
        <taxon>Cyclophyllidea</taxon>
        <taxon>Taeniidae</taxon>
        <taxon>Echinococcus</taxon>
        <taxon>Echinococcus granulosus group</taxon>
    </lineage>
</organism>
<evidence type="ECO:0000256" key="1">
    <source>
        <dbReference type="SAM" id="MobiDB-lite"/>
    </source>
</evidence>
<evidence type="ECO:0000256" key="2">
    <source>
        <dbReference type="SAM" id="Phobius"/>
    </source>
</evidence>
<keyword evidence="3" id="KW-0732">Signal</keyword>
<proteinExistence type="predicted"/>
<gene>
    <name evidence="4" type="ORF">EGR_04941</name>
</gene>
<keyword evidence="2" id="KW-0472">Membrane</keyword>
<dbReference type="RefSeq" id="XP_024351427.1">
    <property type="nucleotide sequence ID" value="XM_024494190.1"/>
</dbReference>
<keyword evidence="2" id="KW-1133">Transmembrane helix</keyword>
<name>W6UGV4_ECHGR</name>
<keyword evidence="5" id="KW-1185">Reference proteome</keyword>
<sequence>MRALVFLILLVLSVAAQNTTPRSGRLVIPLSHLITTSVVQKDYMRMLKDYIKRILEGIGHFISEDELGTGALEAGKTPRSHRICDTERSRGVTSRHGVTPPNAYKKPRRTPNSQSTSQRVRQSKMRFFIVSLLVLVTLIAVTSAAGPNIMALVIEANRYFATEEGQKVAAELGQLKQAFAQGHKAVRSLLAIYIKGLLKENK</sequence>
<dbReference type="Proteomes" id="UP000019149">
    <property type="component" value="Unassembled WGS sequence"/>
</dbReference>
<protein>
    <recommendedName>
        <fullName evidence="6">Tapeworm specific antigen B</fullName>
    </recommendedName>
</protein>
<comment type="caution">
    <text evidence="4">The sequence shown here is derived from an EMBL/GenBank/DDBJ whole genome shotgun (WGS) entry which is preliminary data.</text>
</comment>
<feature type="compositionally biased region" description="Polar residues" evidence="1">
    <location>
        <begin position="110"/>
        <end position="119"/>
    </location>
</feature>
<keyword evidence="2" id="KW-0812">Transmembrane</keyword>
<accession>W6UGV4</accession>
<reference evidence="4 5" key="1">
    <citation type="journal article" date="2013" name="Nat. Genet.">
        <title>The genome of the hydatid tapeworm Echinococcus granulosus.</title>
        <authorList>
            <person name="Zheng H."/>
            <person name="Zhang W."/>
            <person name="Zhang L."/>
            <person name="Zhang Z."/>
            <person name="Li J."/>
            <person name="Lu G."/>
            <person name="Zhu Y."/>
            <person name="Wang Y."/>
            <person name="Huang Y."/>
            <person name="Liu J."/>
            <person name="Kang H."/>
            <person name="Chen J."/>
            <person name="Wang L."/>
            <person name="Chen A."/>
            <person name="Yu S."/>
            <person name="Gao Z."/>
            <person name="Jin L."/>
            <person name="Gu W."/>
            <person name="Wang Z."/>
            <person name="Zhao L."/>
            <person name="Shi B."/>
            <person name="Wen H."/>
            <person name="Lin R."/>
            <person name="Jones M.K."/>
            <person name="Brejova B."/>
            <person name="Vinar T."/>
            <person name="Zhao G."/>
            <person name="McManus D.P."/>
            <person name="Chen Z."/>
            <person name="Zhou Y."/>
            <person name="Wang S."/>
        </authorList>
    </citation>
    <scope>NUCLEOTIDE SEQUENCE [LARGE SCALE GENOMIC DNA]</scope>
</reference>